<gene>
    <name evidence="2" type="ORF">IFR04_002309</name>
</gene>
<dbReference type="InterPro" id="IPR004045">
    <property type="entry name" value="Glutathione_S-Trfase_N"/>
</dbReference>
<dbReference type="CDD" id="cd00570">
    <property type="entry name" value="GST_N_family"/>
    <property type="match status" value="1"/>
</dbReference>
<name>A0A8H8BUX0_9HELO</name>
<dbReference type="OrthoDB" id="412788at2759"/>
<dbReference type="Proteomes" id="UP000664132">
    <property type="component" value="Unassembled WGS sequence"/>
</dbReference>
<proteinExistence type="predicted"/>
<evidence type="ECO:0000259" key="1">
    <source>
        <dbReference type="PROSITE" id="PS50404"/>
    </source>
</evidence>
<dbReference type="PROSITE" id="PS50404">
    <property type="entry name" value="GST_NTER"/>
    <property type="match status" value="1"/>
</dbReference>
<comment type="caution">
    <text evidence="2">The sequence shown here is derived from an EMBL/GenBank/DDBJ whole genome shotgun (WGS) entry which is preliminary data.</text>
</comment>
<keyword evidence="3" id="KW-1185">Reference proteome</keyword>
<reference evidence="2" key="1">
    <citation type="submission" date="2021-02" db="EMBL/GenBank/DDBJ databases">
        <title>Genome sequence Cadophora malorum strain M34.</title>
        <authorList>
            <person name="Stefanovic E."/>
            <person name="Vu D."/>
            <person name="Scully C."/>
            <person name="Dijksterhuis J."/>
            <person name="Roader J."/>
            <person name="Houbraken J."/>
        </authorList>
    </citation>
    <scope>NUCLEOTIDE SEQUENCE</scope>
    <source>
        <strain evidence="2">M34</strain>
    </source>
</reference>
<dbReference type="SUPFAM" id="SSF52833">
    <property type="entry name" value="Thioredoxin-like"/>
    <property type="match status" value="1"/>
</dbReference>
<feature type="domain" description="GST N-terminal" evidence="1">
    <location>
        <begin position="1"/>
        <end position="61"/>
    </location>
</feature>
<dbReference type="InterPro" id="IPR036249">
    <property type="entry name" value="Thioredoxin-like_sf"/>
</dbReference>
<dbReference type="AlphaFoldDB" id="A0A8H8BUX0"/>
<sequence>MAVEQKEIDILKSGQLEGTYLLEINPKGQVPVLTHQSKLPNPIADSLDITHFIAGNYTSLLPPSHKNEILELLREMHSINYFSLSFGSKPAAAKAQELAMKKKIAVPGLSEKYRKALEFKLKIVQNEKVNGVTDSEIKAQVENSKKFLTKIADLYEPANGPWLWGQRNPTALDVQVAVFIARLHDVRWCGLVPAKLAQLRENVIGTLEWQELYQGRSTMFSVPGPGES</sequence>
<protein>
    <recommendedName>
        <fullName evidence="1">GST N-terminal domain-containing protein</fullName>
    </recommendedName>
</protein>
<evidence type="ECO:0000313" key="2">
    <source>
        <dbReference type="EMBL" id="KAG4424599.1"/>
    </source>
</evidence>
<organism evidence="2 3">
    <name type="scientific">Cadophora malorum</name>
    <dbReference type="NCBI Taxonomy" id="108018"/>
    <lineage>
        <taxon>Eukaryota</taxon>
        <taxon>Fungi</taxon>
        <taxon>Dikarya</taxon>
        <taxon>Ascomycota</taxon>
        <taxon>Pezizomycotina</taxon>
        <taxon>Leotiomycetes</taxon>
        <taxon>Helotiales</taxon>
        <taxon>Ploettnerulaceae</taxon>
        <taxon>Cadophora</taxon>
    </lineage>
</organism>
<accession>A0A8H8BUX0</accession>
<evidence type="ECO:0000313" key="3">
    <source>
        <dbReference type="Proteomes" id="UP000664132"/>
    </source>
</evidence>
<dbReference type="Gene3D" id="3.40.30.10">
    <property type="entry name" value="Glutaredoxin"/>
    <property type="match status" value="1"/>
</dbReference>
<dbReference type="EMBL" id="JAFJYH010000019">
    <property type="protein sequence ID" value="KAG4424599.1"/>
    <property type="molecule type" value="Genomic_DNA"/>
</dbReference>